<accession>A0A518HKT4</accession>
<proteinExistence type="predicted"/>
<organism evidence="1 2">
    <name type="scientific">Stieleria neptunia</name>
    <dbReference type="NCBI Taxonomy" id="2527979"/>
    <lineage>
        <taxon>Bacteria</taxon>
        <taxon>Pseudomonadati</taxon>
        <taxon>Planctomycetota</taxon>
        <taxon>Planctomycetia</taxon>
        <taxon>Pirellulales</taxon>
        <taxon>Pirellulaceae</taxon>
        <taxon>Stieleria</taxon>
    </lineage>
</organism>
<protein>
    <submittedName>
        <fullName evidence="1">Uncharacterized protein</fullName>
    </submittedName>
</protein>
<reference evidence="1 2" key="1">
    <citation type="submission" date="2019-03" db="EMBL/GenBank/DDBJ databases">
        <title>Deep-cultivation of Planctomycetes and their phenomic and genomic characterization uncovers novel biology.</title>
        <authorList>
            <person name="Wiegand S."/>
            <person name="Jogler M."/>
            <person name="Boedeker C."/>
            <person name="Pinto D."/>
            <person name="Vollmers J."/>
            <person name="Rivas-Marin E."/>
            <person name="Kohn T."/>
            <person name="Peeters S.H."/>
            <person name="Heuer A."/>
            <person name="Rast P."/>
            <person name="Oberbeckmann S."/>
            <person name="Bunk B."/>
            <person name="Jeske O."/>
            <person name="Meyerdierks A."/>
            <person name="Storesund J.E."/>
            <person name="Kallscheuer N."/>
            <person name="Luecker S."/>
            <person name="Lage O.M."/>
            <person name="Pohl T."/>
            <person name="Merkel B.J."/>
            <person name="Hornburger P."/>
            <person name="Mueller R.-W."/>
            <person name="Bruemmer F."/>
            <person name="Labrenz M."/>
            <person name="Spormann A.M."/>
            <person name="Op den Camp H."/>
            <person name="Overmann J."/>
            <person name="Amann R."/>
            <person name="Jetten M.S.M."/>
            <person name="Mascher T."/>
            <person name="Medema M.H."/>
            <person name="Devos D.P."/>
            <person name="Kaster A.-K."/>
            <person name="Ovreas L."/>
            <person name="Rohde M."/>
            <person name="Galperin M.Y."/>
            <person name="Jogler C."/>
        </authorList>
    </citation>
    <scope>NUCLEOTIDE SEQUENCE [LARGE SCALE GENOMIC DNA]</scope>
    <source>
        <strain evidence="1 2">Enr13</strain>
    </source>
</reference>
<name>A0A518HKT4_9BACT</name>
<dbReference type="Proteomes" id="UP000319004">
    <property type="component" value="Chromosome"/>
</dbReference>
<gene>
    <name evidence="1" type="ORF">Enr13x_12690</name>
</gene>
<dbReference type="AlphaFoldDB" id="A0A518HKT4"/>
<evidence type="ECO:0000313" key="1">
    <source>
        <dbReference type="EMBL" id="QDV41430.1"/>
    </source>
</evidence>
<keyword evidence="2" id="KW-1185">Reference proteome</keyword>
<sequence>MQNARTLRLVAGLPRWRIGLIGRVYVSQVGVSLMYHGSFVGLLTVLLCSAGSLRAQENDVGSDSTDVTLVTQRMQVMRDHAMAIQFRSSNASHAKQVRPEPLFRYDDIPRGYLDGAVWRWGETGRPLAIVTTELHPKYLGAGPRIVYDFLSLADFPFTATSSHCQWQPSMSAVQFKQMADAPSPVATAAGRKIQMNRLIQGFVASQVVSAETSDTKRLKLRLLPRPIDVYQPDGPDSNGAVYLFVAGRMPGVIVFLETDGQTWTYGIGRLSAPSTLVVTLDQTEVYRVPPNFGTWSGGYNASNAPVDIPGIDRSR</sequence>
<dbReference type="KEGG" id="snep:Enr13x_12690"/>
<dbReference type="EMBL" id="CP037423">
    <property type="protein sequence ID" value="QDV41430.1"/>
    <property type="molecule type" value="Genomic_DNA"/>
</dbReference>
<evidence type="ECO:0000313" key="2">
    <source>
        <dbReference type="Proteomes" id="UP000319004"/>
    </source>
</evidence>